<keyword evidence="3 9" id="KW-1003">Cell membrane</keyword>
<dbReference type="Pfam" id="PF07549">
    <property type="entry name" value="Sec_GG"/>
    <property type="match status" value="1"/>
</dbReference>
<evidence type="ECO:0000256" key="4">
    <source>
        <dbReference type="ARBA" id="ARBA00022692"/>
    </source>
</evidence>
<evidence type="ECO:0000256" key="7">
    <source>
        <dbReference type="ARBA" id="ARBA00023010"/>
    </source>
</evidence>
<evidence type="ECO:0000256" key="2">
    <source>
        <dbReference type="ARBA" id="ARBA00022448"/>
    </source>
</evidence>
<evidence type="ECO:0000313" key="13">
    <source>
        <dbReference type="Proteomes" id="UP000318055"/>
    </source>
</evidence>
<dbReference type="PANTHER" id="PTHR30081">
    <property type="entry name" value="PROTEIN-EXPORT MEMBRANE PROTEIN SEC"/>
    <property type="match status" value="1"/>
</dbReference>
<dbReference type="Proteomes" id="UP000318055">
    <property type="component" value="Chromosome"/>
</dbReference>
<keyword evidence="8 9" id="KW-0472">Membrane</keyword>
<organism evidence="12 13">
    <name type="scientific">Sphingomonas suaedae</name>
    <dbReference type="NCBI Taxonomy" id="2599297"/>
    <lineage>
        <taxon>Bacteria</taxon>
        <taxon>Pseudomonadati</taxon>
        <taxon>Pseudomonadota</taxon>
        <taxon>Alphaproteobacteria</taxon>
        <taxon>Sphingomonadales</taxon>
        <taxon>Sphingomonadaceae</taxon>
        <taxon>Sphingomonas</taxon>
    </lineage>
</organism>
<dbReference type="InterPro" id="IPR048634">
    <property type="entry name" value="SecD_SecF_C"/>
</dbReference>
<protein>
    <recommendedName>
        <fullName evidence="9">Protein-export membrane protein SecF</fullName>
    </recommendedName>
</protein>
<evidence type="ECO:0000313" key="12">
    <source>
        <dbReference type="EMBL" id="QDX25717.1"/>
    </source>
</evidence>
<keyword evidence="7 9" id="KW-0811">Translocation</keyword>
<keyword evidence="4 9" id="KW-0812">Transmembrane</keyword>
<dbReference type="InterPro" id="IPR005665">
    <property type="entry name" value="SecF_bac"/>
</dbReference>
<evidence type="ECO:0000256" key="1">
    <source>
        <dbReference type="ARBA" id="ARBA00004651"/>
    </source>
</evidence>
<evidence type="ECO:0000256" key="9">
    <source>
        <dbReference type="HAMAP-Rule" id="MF_01464"/>
    </source>
</evidence>
<evidence type="ECO:0000256" key="6">
    <source>
        <dbReference type="ARBA" id="ARBA00022989"/>
    </source>
</evidence>
<dbReference type="GO" id="GO:0005886">
    <property type="term" value="C:plasma membrane"/>
    <property type="evidence" value="ECO:0007669"/>
    <property type="project" value="UniProtKB-SubCell"/>
</dbReference>
<dbReference type="PRINTS" id="PR01755">
    <property type="entry name" value="SECFTRNLCASE"/>
</dbReference>
<feature type="transmembrane region" description="Helical" evidence="9">
    <location>
        <begin position="229"/>
        <end position="260"/>
    </location>
</feature>
<keyword evidence="6 9" id="KW-1133">Transmembrane helix</keyword>
<keyword evidence="13" id="KW-1185">Reference proteome</keyword>
<gene>
    <name evidence="9 12" type="primary">secF</name>
    <name evidence="12" type="ORF">FPZ54_06570</name>
</gene>
<comment type="subunit">
    <text evidence="9">Forms a complex with SecD. Part of the essential Sec protein translocation apparatus which comprises SecA, SecYEG and auxiliary proteins SecDF-YajC and YidC.</text>
</comment>
<dbReference type="RefSeq" id="WP_145845887.1">
    <property type="nucleotide sequence ID" value="NZ_CP042239.1"/>
</dbReference>
<dbReference type="InterPro" id="IPR055344">
    <property type="entry name" value="SecD_SecF_C_bact"/>
</dbReference>
<sequence length="328" mass="35843">MRPLKLVPDNVNIDWMRWRHIATAITVAMVVVSITLLVMRGLNFGIDFVGGQNIRVTFSQQVDIDSLRMRVDSLGYGESTVQQFGSAREVAIRMPVPGDDPEATARAVAQVRAMVETNYPGAHIASVEAVSGKVSGELFQKGAMALGFAMLAVAIYIWFRFEWQFGVGALLALAQDMIVTLGFFAATQLEFNLNTVAALLTIIGYSLNDKIVIFDRVRENLRKYRKMEIIPLLNLSINETLARTVMTSLTLITALAALVILGPDVIFGFSLAMLLGIAIGTWSSMFVGNGILIQFKVGPGSFKSEEEKAAEAKEQAKATGQVSFKDMP</sequence>
<dbReference type="Pfam" id="PF02355">
    <property type="entry name" value="SecD_SecF_C"/>
    <property type="match status" value="1"/>
</dbReference>
<dbReference type="AlphaFoldDB" id="A0A518RE26"/>
<evidence type="ECO:0000256" key="3">
    <source>
        <dbReference type="ARBA" id="ARBA00022475"/>
    </source>
</evidence>
<evidence type="ECO:0000256" key="8">
    <source>
        <dbReference type="ARBA" id="ARBA00023136"/>
    </source>
</evidence>
<feature type="transmembrane region" description="Helical" evidence="9">
    <location>
        <begin position="21"/>
        <end position="39"/>
    </location>
</feature>
<accession>A0A518RE26</accession>
<dbReference type="EMBL" id="CP042239">
    <property type="protein sequence ID" value="QDX25717.1"/>
    <property type="molecule type" value="Genomic_DNA"/>
</dbReference>
<feature type="transmembrane region" description="Helical" evidence="9">
    <location>
        <begin position="266"/>
        <end position="287"/>
    </location>
</feature>
<dbReference type="InterPro" id="IPR022645">
    <property type="entry name" value="SecD/SecF_bac"/>
</dbReference>
<keyword evidence="2 9" id="KW-0813">Transport</keyword>
<dbReference type="GO" id="GO:0015450">
    <property type="term" value="F:protein-transporting ATPase activity"/>
    <property type="evidence" value="ECO:0007669"/>
    <property type="project" value="InterPro"/>
</dbReference>
<keyword evidence="5 9" id="KW-0653">Protein transport</keyword>
<feature type="region of interest" description="Disordered" evidence="10">
    <location>
        <begin position="306"/>
        <end position="328"/>
    </location>
</feature>
<evidence type="ECO:0000259" key="11">
    <source>
        <dbReference type="Pfam" id="PF02355"/>
    </source>
</evidence>
<dbReference type="InterPro" id="IPR022813">
    <property type="entry name" value="SecD/SecF_arch_bac"/>
</dbReference>
<dbReference type="InterPro" id="IPR022646">
    <property type="entry name" value="SecD/SecF_CS"/>
</dbReference>
<dbReference type="NCBIfam" id="TIGR00916">
    <property type="entry name" value="2A0604s01"/>
    <property type="match status" value="1"/>
</dbReference>
<feature type="transmembrane region" description="Helical" evidence="9">
    <location>
        <begin position="191"/>
        <end position="208"/>
    </location>
</feature>
<evidence type="ECO:0000256" key="10">
    <source>
        <dbReference type="SAM" id="MobiDB-lite"/>
    </source>
</evidence>
<dbReference type="PANTHER" id="PTHR30081:SF8">
    <property type="entry name" value="PROTEIN TRANSLOCASE SUBUNIT SECF"/>
    <property type="match status" value="1"/>
</dbReference>
<dbReference type="GO" id="GO:0065002">
    <property type="term" value="P:intracellular protein transmembrane transport"/>
    <property type="evidence" value="ECO:0007669"/>
    <property type="project" value="UniProtKB-UniRule"/>
</dbReference>
<comment type="similarity">
    <text evidence="9">Belongs to the SecD/SecF family. SecF subfamily.</text>
</comment>
<feature type="transmembrane region" description="Helical" evidence="9">
    <location>
        <begin position="165"/>
        <end position="185"/>
    </location>
</feature>
<dbReference type="SUPFAM" id="SSF82866">
    <property type="entry name" value="Multidrug efflux transporter AcrB transmembrane domain"/>
    <property type="match status" value="1"/>
</dbReference>
<name>A0A518RE26_9SPHN</name>
<feature type="domain" description="Protein export membrane protein SecD/SecF C-terminal" evidence="11">
    <location>
        <begin position="112"/>
        <end position="296"/>
    </location>
</feature>
<feature type="compositionally biased region" description="Basic and acidic residues" evidence="10">
    <location>
        <begin position="306"/>
        <end position="316"/>
    </location>
</feature>
<comment type="subcellular location">
    <subcellularLocation>
        <location evidence="1 9">Cell membrane</location>
        <topology evidence="1 9">Multi-pass membrane protein</topology>
    </subcellularLocation>
</comment>
<dbReference type="Gene3D" id="1.20.1640.10">
    <property type="entry name" value="Multidrug efflux transporter AcrB transmembrane domain"/>
    <property type="match status" value="1"/>
</dbReference>
<dbReference type="OrthoDB" id="9774769at2"/>
<feature type="transmembrane region" description="Helical" evidence="9">
    <location>
        <begin position="138"/>
        <end position="158"/>
    </location>
</feature>
<dbReference type="GO" id="GO:0006605">
    <property type="term" value="P:protein targeting"/>
    <property type="evidence" value="ECO:0007669"/>
    <property type="project" value="UniProtKB-UniRule"/>
</dbReference>
<comment type="function">
    <text evidence="9">Part of the Sec protein translocase complex. Interacts with the SecYEG preprotein conducting channel. SecDF uses the proton motive force (PMF) to complete protein translocation after the ATP-dependent function of SecA.</text>
</comment>
<dbReference type="GO" id="GO:0043952">
    <property type="term" value="P:protein transport by the Sec complex"/>
    <property type="evidence" value="ECO:0007669"/>
    <property type="project" value="UniProtKB-UniRule"/>
</dbReference>
<dbReference type="HAMAP" id="MF_01464_B">
    <property type="entry name" value="SecF_B"/>
    <property type="match status" value="1"/>
</dbReference>
<reference evidence="12 13" key="1">
    <citation type="submission" date="2019-07" db="EMBL/GenBank/DDBJ databases">
        <title>Sphingomonas alkalisoli sp. nov., isolated from rhizosphere soil of Suaedae salsa.</title>
        <authorList>
            <person name="Zhang H."/>
            <person name="Xu L."/>
            <person name="Zhang J.-X."/>
            <person name="Sun J.-Q."/>
        </authorList>
    </citation>
    <scope>NUCLEOTIDE SEQUENCE [LARGE SCALE GENOMIC DNA]</scope>
    <source>
        <strain evidence="12 13">XS-10</strain>
    </source>
</reference>
<proteinExistence type="inferred from homology"/>
<dbReference type="NCBIfam" id="TIGR00966">
    <property type="entry name" value="transloc_SecF"/>
    <property type="match status" value="1"/>
</dbReference>
<dbReference type="KEGG" id="ssua:FPZ54_06570"/>
<evidence type="ECO:0000256" key="5">
    <source>
        <dbReference type="ARBA" id="ARBA00022927"/>
    </source>
</evidence>